<dbReference type="Pfam" id="PF07357">
    <property type="entry name" value="DRAT"/>
    <property type="match status" value="1"/>
</dbReference>
<dbReference type="AlphaFoldDB" id="A0A7I9VR88"/>
<comment type="caution">
    <text evidence="1">The sequence shown here is derived from an EMBL/GenBank/DDBJ whole genome shotgun (WGS) entry which is preliminary data.</text>
</comment>
<evidence type="ECO:0000313" key="1">
    <source>
        <dbReference type="EMBL" id="GEJ58925.1"/>
    </source>
</evidence>
<proteinExistence type="predicted"/>
<gene>
    <name evidence="1" type="primary">draT</name>
    <name evidence="1" type="ORF">AMYX_36660</name>
</gene>
<dbReference type="InterPro" id="IPR009953">
    <property type="entry name" value="DRA_trans"/>
</dbReference>
<name>A0A7I9VR88_9BACT</name>
<dbReference type="GO" id="GO:0009399">
    <property type="term" value="P:nitrogen fixation"/>
    <property type="evidence" value="ECO:0007669"/>
    <property type="project" value="InterPro"/>
</dbReference>
<protein>
    <submittedName>
        <fullName evidence="1">N-acyl homoserine lactonase</fullName>
    </submittedName>
</protein>
<reference evidence="2" key="1">
    <citation type="journal article" date="2020" name="Appl. Environ. Microbiol.">
        <title>Diazotrophic Anaeromyxobacter Isolates from Soils.</title>
        <authorList>
            <person name="Masuda Y."/>
            <person name="Yamanaka H."/>
            <person name="Xu Z.X."/>
            <person name="Shiratori Y."/>
            <person name="Aono T."/>
            <person name="Amachi S."/>
            <person name="Senoo K."/>
            <person name="Itoh H."/>
        </authorList>
    </citation>
    <scope>NUCLEOTIDE SEQUENCE [LARGE SCALE GENOMIC DNA]</scope>
    <source>
        <strain evidence="2">R267</strain>
    </source>
</reference>
<dbReference type="RefSeq" id="WP_176067906.1">
    <property type="nucleotide sequence ID" value="NZ_BJTG01000009.1"/>
</dbReference>
<dbReference type="Proteomes" id="UP000503640">
    <property type="component" value="Unassembled WGS sequence"/>
</dbReference>
<sequence length="268" mass="30712">MGEPRDPGTSFNLCNLPPWAIASREFAADPRPIEVQGVRGGNRFLFEMLDGLADPDERARRFDSFVTVKFQLHQWQREATDSARRSLKNSYLRFLRGWGVDSSSVEGAVLKGWVESRMGLPPTWHRGRIDGPDSEAYQGYAADRVRGHARTNAIDSQLDLLYTFTQYELGRRSPGERWLTLWRGVHDVQEHEVLERTGRRDWLVRMNNLSSFTQDRERAWEFGSTVFEARVPVPRVFFASELLPHSILKGEREVLVVGGELRVKVLAA</sequence>
<evidence type="ECO:0000313" key="2">
    <source>
        <dbReference type="Proteomes" id="UP000503640"/>
    </source>
</evidence>
<accession>A0A7I9VR88</accession>
<organism evidence="1 2">
    <name type="scientific">Anaeromyxobacter diazotrophicus</name>
    <dbReference type="NCBI Taxonomy" id="2590199"/>
    <lineage>
        <taxon>Bacteria</taxon>
        <taxon>Pseudomonadati</taxon>
        <taxon>Myxococcota</taxon>
        <taxon>Myxococcia</taxon>
        <taxon>Myxococcales</taxon>
        <taxon>Cystobacterineae</taxon>
        <taxon>Anaeromyxobacteraceae</taxon>
        <taxon>Anaeromyxobacter</taxon>
    </lineage>
</organism>
<dbReference type="GO" id="GO:0030701">
    <property type="term" value="F:NAD+-dinitrogen-reductase ADP-D-ribosyltransferase activity"/>
    <property type="evidence" value="ECO:0007669"/>
    <property type="project" value="InterPro"/>
</dbReference>
<keyword evidence="2" id="KW-1185">Reference proteome</keyword>
<dbReference type="EMBL" id="BJTG01000009">
    <property type="protein sequence ID" value="GEJ58925.1"/>
    <property type="molecule type" value="Genomic_DNA"/>
</dbReference>